<protein>
    <submittedName>
        <fullName evidence="6">Transcriptional regulator, TetR family</fullName>
    </submittedName>
</protein>
<dbReference type="Gene3D" id="1.10.357.10">
    <property type="entry name" value="Tetracycline Repressor, domain 2"/>
    <property type="match status" value="1"/>
</dbReference>
<evidence type="ECO:0000259" key="5">
    <source>
        <dbReference type="PROSITE" id="PS50977"/>
    </source>
</evidence>
<reference evidence="6 7" key="1">
    <citation type="submission" date="2013-05" db="EMBL/GenBank/DDBJ databases">
        <authorList>
            <person name="Harkins D.M."/>
            <person name="Durkin A.S."/>
            <person name="Brinkac L.M."/>
            <person name="Haft D.H."/>
            <person name="Selengut J.D."/>
            <person name="Sanka R."/>
            <person name="DePew J."/>
            <person name="Purushe J."/>
            <person name="Hartskeerl R.A."/>
            <person name="Ahmed A."/>
            <person name="van der Linden H."/>
            <person name="Goris M.G.A."/>
            <person name="Vinetz J.M."/>
            <person name="Sutton G.G."/>
            <person name="Nierman W.C."/>
            <person name="Fouts D.E."/>
        </authorList>
    </citation>
    <scope>NUCLEOTIDE SEQUENCE [LARGE SCALE GENOMIC DNA]</scope>
    <source>
        <strain evidence="6 7">10</strain>
    </source>
</reference>
<evidence type="ECO:0000256" key="1">
    <source>
        <dbReference type="ARBA" id="ARBA00023015"/>
    </source>
</evidence>
<dbReference type="Proteomes" id="UP000018719">
    <property type="component" value="Unassembled WGS sequence"/>
</dbReference>
<dbReference type="EMBL" id="AHMM02000025">
    <property type="protein sequence ID" value="EQA35430.1"/>
    <property type="molecule type" value="Genomic_DNA"/>
</dbReference>
<sequence>MTERARKRVRKIKCSGNILAKEVTSVKKKDGSPVYPINGNFRNSRERILEGAAIAFARKGFHGTSLREISRECGLEQPSIYHHFHSKENLFRKALVATHLMILNGIRSQIIKEKGLREEVVSVFQAIIDIVREFPERTRLPFSLVYSAPENLVLEYTNHYGAQYRKLLEAAVTRNPPSKRPDLKLSLLVDLLHSLILSIASERFFEDRVKGIEERIDFILLNN</sequence>
<dbReference type="InterPro" id="IPR009057">
    <property type="entry name" value="Homeodomain-like_sf"/>
</dbReference>
<evidence type="ECO:0000256" key="2">
    <source>
        <dbReference type="ARBA" id="ARBA00023125"/>
    </source>
</evidence>
<evidence type="ECO:0000313" key="7">
    <source>
        <dbReference type="Proteomes" id="UP000018719"/>
    </source>
</evidence>
<gene>
    <name evidence="6" type="ORF">LEP1GSC047_1079</name>
</gene>
<dbReference type="AlphaFoldDB" id="V6HH49"/>
<evidence type="ECO:0000256" key="4">
    <source>
        <dbReference type="PROSITE-ProRule" id="PRU00335"/>
    </source>
</evidence>
<dbReference type="PANTHER" id="PTHR47506">
    <property type="entry name" value="TRANSCRIPTIONAL REGULATORY PROTEIN"/>
    <property type="match status" value="1"/>
</dbReference>
<dbReference type="InterPro" id="IPR001647">
    <property type="entry name" value="HTH_TetR"/>
</dbReference>
<dbReference type="PROSITE" id="PS50977">
    <property type="entry name" value="HTH_TETR_2"/>
    <property type="match status" value="1"/>
</dbReference>
<dbReference type="SUPFAM" id="SSF46689">
    <property type="entry name" value="Homeodomain-like"/>
    <property type="match status" value="1"/>
</dbReference>
<evidence type="ECO:0000256" key="3">
    <source>
        <dbReference type="ARBA" id="ARBA00023163"/>
    </source>
</evidence>
<dbReference type="PROSITE" id="PS01081">
    <property type="entry name" value="HTH_TETR_1"/>
    <property type="match status" value="1"/>
</dbReference>
<keyword evidence="3" id="KW-0804">Transcription</keyword>
<name>V6HH49_9LEPT</name>
<dbReference type="GO" id="GO:0003677">
    <property type="term" value="F:DNA binding"/>
    <property type="evidence" value="ECO:0007669"/>
    <property type="project" value="UniProtKB-UniRule"/>
</dbReference>
<dbReference type="Pfam" id="PF00440">
    <property type="entry name" value="TetR_N"/>
    <property type="match status" value="1"/>
</dbReference>
<dbReference type="STRING" id="1049790.LEP1GSC047_1079"/>
<dbReference type="PANTHER" id="PTHR47506:SF1">
    <property type="entry name" value="HTH-TYPE TRANSCRIPTIONAL REGULATOR YJDC"/>
    <property type="match status" value="1"/>
</dbReference>
<evidence type="ECO:0000313" key="6">
    <source>
        <dbReference type="EMBL" id="EQA35430.1"/>
    </source>
</evidence>
<keyword evidence="2 4" id="KW-0238">DNA-binding</keyword>
<organism evidence="6 7">
    <name type="scientific">Leptospira inadai serovar Lyme str. 10</name>
    <dbReference type="NCBI Taxonomy" id="1049790"/>
    <lineage>
        <taxon>Bacteria</taxon>
        <taxon>Pseudomonadati</taxon>
        <taxon>Spirochaetota</taxon>
        <taxon>Spirochaetia</taxon>
        <taxon>Leptospirales</taxon>
        <taxon>Leptospiraceae</taxon>
        <taxon>Leptospira</taxon>
    </lineage>
</organism>
<dbReference type="InterPro" id="IPR023772">
    <property type="entry name" value="DNA-bd_HTH_TetR-type_CS"/>
</dbReference>
<dbReference type="PRINTS" id="PR00455">
    <property type="entry name" value="HTHTETR"/>
</dbReference>
<feature type="DNA-binding region" description="H-T-H motif" evidence="4">
    <location>
        <begin position="65"/>
        <end position="84"/>
    </location>
</feature>
<accession>V6HH49</accession>
<comment type="caution">
    <text evidence="6">The sequence shown here is derived from an EMBL/GenBank/DDBJ whole genome shotgun (WGS) entry which is preliminary data.</text>
</comment>
<proteinExistence type="predicted"/>
<keyword evidence="1" id="KW-0805">Transcription regulation</keyword>
<feature type="domain" description="HTH tetR-type" evidence="5">
    <location>
        <begin position="42"/>
        <end position="102"/>
    </location>
</feature>